<protein>
    <submittedName>
        <fullName evidence="9">Sugar ABC transporter permease</fullName>
    </submittedName>
</protein>
<dbReference type="GO" id="GO:0005886">
    <property type="term" value="C:plasma membrane"/>
    <property type="evidence" value="ECO:0007669"/>
    <property type="project" value="UniProtKB-SubCell"/>
</dbReference>
<dbReference type="InterPro" id="IPR035906">
    <property type="entry name" value="MetI-like_sf"/>
</dbReference>
<sequence length="300" mass="34084">MKSALSMEPIEQQDLPPVKREGYKVSIWQKIWDSIVARIFLVVMSVLFLIPLYWMVATALKSNEEMSVTPPTFIPQSWLWENFVKAVTIIPFGTFFLNSLLITALTVIGTVVSNLIVAYGFSCIQWKGRDQLFYLVLITLFVPFPIALIPQFDLFAWLGWVNTYLPLIVPHFLASAFSTFLLRQFLLQIPQDMLDAARVDGASEWRILWTIVAPTARPALATVAIFAAIGAWNDFMGPLIYLQDESLQTLSIGLQMFRSTHDIQFNLLMAASVLIILPIMVLFFAFQRFFIKGITVGSFR</sequence>
<organism evidence="9">
    <name type="scientific">Thermosporothrix sp. COM3</name>
    <dbReference type="NCBI Taxonomy" id="2490863"/>
    <lineage>
        <taxon>Bacteria</taxon>
        <taxon>Bacillati</taxon>
        <taxon>Chloroflexota</taxon>
        <taxon>Ktedonobacteria</taxon>
        <taxon>Ktedonobacterales</taxon>
        <taxon>Thermosporotrichaceae</taxon>
        <taxon>Thermosporothrix</taxon>
    </lineage>
</organism>
<evidence type="ECO:0000256" key="1">
    <source>
        <dbReference type="ARBA" id="ARBA00004651"/>
    </source>
</evidence>
<dbReference type="EMBL" id="AP019376">
    <property type="protein sequence ID" value="BBH86837.1"/>
    <property type="molecule type" value="Genomic_DNA"/>
</dbReference>
<feature type="transmembrane region" description="Helical" evidence="7">
    <location>
        <begin position="164"/>
        <end position="186"/>
    </location>
</feature>
<comment type="similarity">
    <text evidence="7">Belongs to the binding-protein-dependent transport system permease family.</text>
</comment>
<dbReference type="PANTHER" id="PTHR43744:SF8">
    <property type="entry name" value="SN-GLYCEROL-3-PHOSPHATE TRANSPORT SYSTEM PERMEASE PROTEIN UGPE"/>
    <property type="match status" value="1"/>
</dbReference>
<evidence type="ECO:0000259" key="8">
    <source>
        <dbReference type="PROSITE" id="PS50928"/>
    </source>
</evidence>
<keyword evidence="3" id="KW-1003">Cell membrane</keyword>
<feature type="transmembrane region" description="Helical" evidence="7">
    <location>
        <begin position="95"/>
        <end position="120"/>
    </location>
</feature>
<feature type="transmembrane region" description="Helical" evidence="7">
    <location>
        <begin position="263"/>
        <end position="286"/>
    </location>
</feature>
<dbReference type="InterPro" id="IPR000515">
    <property type="entry name" value="MetI-like"/>
</dbReference>
<feature type="domain" description="ABC transmembrane type-1" evidence="8">
    <location>
        <begin position="96"/>
        <end position="286"/>
    </location>
</feature>
<evidence type="ECO:0000256" key="7">
    <source>
        <dbReference type="RuleBase" id="RU363032"/>
    </source>
</evidence>
<dbReference type="Gene3D" id="1.10.3720.10">
    <property type="entry name" value="MetI-like"/>
    <property type="match status" value="1"/>
</dbReference>
<gene>
    <name evidence="9" type="ORF">KTC_15880</name>
</gene>
<evidence type="ECO:0000256" key="5">
    <source>
        <dbReference type="ARBA" id="ARBA00022989"/>
    </source>
</evidence>
<evidence type="ECO:0000313" key="9">
    <source>
        <dbReference type="EMBL" id="BBH86837.1"/>
    </source>
</evidence>
<dbReference type="SUPFAM" id="SSF161098">
    <property type="entry name" value="MetI-like"/>
    <property type="match status" value="1"/>
</dbReference>
<dbReference type="GO" id="GO:0055085">
    <property type="term" value="P:transmembrane transport"/>
    <property type="evidence" value="ECO:0007669"/>
    <property type="project" value="InterPro"/>
</dbReference>
<reference evidence="9" key="1">
    <citation type="submission" date="2018-12" db="EMBL/GenBank/DDBJ databases">
        <title>Novel natural products biosynthetic potential of the class Ktedonobacteria.</title>
        <authorList>
            <person name="Zheng Y."/>
            <person name="Saitou A."/>
            <person name="Wang C.M."/>
            <person name="Toyoda A."/>
            <person name="Minakuchi Y."/>
            <person name="Sekiguchi Y."/>
            <person name="Ueda K."/>
            <person name="Takano H."/>
            <person name="Sakai Y."/>
            <person name="Yokota A."/>
            <person name="Yabe S."/>
        </authorList>
    </citation>
    <scope>NUCLEOTIDE SEQUENCE</scope>
    <source>
        <strain evidence="9">COM3</strain>
    </source>
</reference>
<evidence type="ECO:0000256" key="3">
    <source>
        <dbReference type="ARBA" id="ARBA00022475"/>
    </source>
</evidence>
<keyword evidence="4 7" id="KW-0812">Transmembrane</keyword>
<keyword evidence="6 7" id="KW-0472">Membrane</keyword>
<name>A0A455SEE0_9CHLR</name>
<proteinExistence type="inferred from homology"/>
<comment type="subcellular location">
    <subcellularLocation>
        <location evidence="1 7">Cell membrane</location>
        <topology evidence="1 7">Multi-pass membrane protein</topology>
    </subcellularLocation>
</comment>
<feature type="transmembrane region" description="Helical" evidence="7">
    <location>
        <begin position="207"/>
        <end position="232"/>
    </location>
</feature>
<dbReference type="AlphaFoldDB" id="A0A455SEE0"/>
<feature type="transmembrane region" description="Helical" evidence="7">
    <location>
        <begin position="35"/>
        <end position="56"/>
    </location>
</feature>
<dbReference type="CDD" id="cd06261">
    <property type="entry name" value="TM_PBP2"/>
    <property type="match status" value="1"/>
</dbReference>
<dbReference type="PANTHER" id="PTHR43744">
    <property type="entry name" value="ABC TRANSPORTER PERMEASE PROTEIN MG189-RELATED-RELATED"/>
    <property type="match status" value="1"/>
</dbReference>
<evidence type="ECO:0000256" key="6">
    <source>
        <dbReference type="ARBA" id="ARBA00023136"/>
    </source>
</evidence>
<evidence type="ECO:0000256" key="2">
    <source>
        <dbReference type="ARBA" id="ARBA00022448"/>
    </source>
</evidence>
<keyword evidence="5 7" id="KW-1133">Transmembrane helix</keyword>
<accession>A0A455SEE0</accession>
<keyword evidence="2 7" id="KW-0813">Transport</keyword>
<evidence type="ECO:0000256" key="4">
    <source>
        <dbReference type="ARBA" id="ARBA00022692"/>
    </source>
</evidence>
<dbReference type="Pfam" id="PF00528">
    <property type="entry name" value="BPD_transp_1"/>
    <property type="match status" value="1"/>
</dbReference>
<feature type="transmembrane region" description="Helical" evidence="7">
    <location>
        <begin position="132"/>
        <end position="152"/>
    </location>
</feature>
<dbReference type="PROSITE" id="PS50928">
    <property type="entry name" value="ABC_TM1"/>
    <property type="match status" value="1"/>
</dbReference>